<accession>A0A9N9HT53</accession>
<protein>
    <submittedName>
        <fullName evidence="2">7240_t:CDS:1</fullName>
    </submittedName>
</protein>
<dbReference type="EMBL" id="CAJVPL010019227">
    <property type="protein sequence ID" value="CAG8704456.1"/>
    <property type="molecule type" value="Genomic_DNA"/>
</dbReference>
<sequence length="91" mass="9921">CCFSAAMQTKNPNVPKLSASGKFSSIFVTCIVTGNENGEVDVHAYQVSSTCKAMVAADIMFLKYFTSTKMNMVCMYKRAQSLVSGQIFAIK</sequence>
<reference evidence="2" key="1">
    <citation type="submission" date="2021-06" db="EMBL/GenBank/DDBJ databases">
        <authorList>
            <person name="Kallberg Y."/>
            <person name="Tangrot J."/>
            <person name="Rosling A."/>
        </authorList>
    </citation>
    <scope>NUCLEOTIDE SEQUENCE</scope>
    <source>
        <strain evidence="2">MT106</strain>
    </source>
</reference>
<feature type="non-terminal residue" evidence="2">
    <location>
        <position position="91"/>
    </location>
</feature>
<dbReference type="PANTHER" id="PTHR12710:SF0">
    <property type="entry name" value="NUCLEAR PROTEIN LOCALIZATION PROTEIN 4 HOMOLOG"/>
    <property type="match status" value="1"/>
</dbReference>
<gene>
    <name evidence="2" type="ORF">AGERDE_LOCUS13668</name>
</gene>
<dbReference type="GO" id="GO:0006511">
    <property type="term" value="P:ubiquitin-dependent protein catabolic process"/>
    <property type="evidence" value="ECO:0007669"/>
    <property type="project" value="InterPro"/>
</dbReference>
<dbReference type="PANTHER" id="PTHR12710">
    <property type="entry name" value="NUCLEAR PROTEIN LOCALIZATION 4"/>
    <property type="match status" value="1"/>
</dbReference>
<dbReference type="Pfam" id="PF05021">
    <property type="entry name" value="NPL4"/>
    <property type="match status" value="1"/>
</dbReference>
<dbReference type="GO" id="GO:0005634">
    <property type="term" value="C:nucleus"/>
    <property type="evidence" value="ECO:0007669"/>
    <property type="project" value="TreeGrafter"/>
</dbReference>
<feature type="non-terminal residue" evidence="2">
    <location>
        <position position="1"/>
    </location>
</feature>
<evidence type="ECO:0000313" key="3">
    <source>
        <dbReference type="Proteomes" id="UP000789831"/>
    </source>
</evidence>
<comment type="caution">
    <text evidence="2">The sequence shown here is derived from an EMBL/GenBank/DDBJ whole genome shotgun (WGS) entry which is preliminary data.</text>
</comment>
<keyword evidence="3" id="KW-1185">Reference proteome</keyword>
<feature type="domain" description="Nuclear pore localisation protein NPL4 C-terminal" evidence="1">
    <location>
        <begin position="1"/>
        <end position="61"/>
    </location>
</feature>
<evidence type="ECO:0000313" key="2">
    <source>
        <dbReference type="EMBL" id="CAG8704456.1"/>
    </source>
</evidence>
<dbReference type="GO" id="GO:0031625">
    <property type="term" value="F:ubiquitin protein ligase binding"/>
    <property type="evidence" value="ECO:0007669"/>
    <property type="project" value="TreeGrafter"/>
</dbReference>
<dbReference type="GO" id="GO:0043130">
    <property type="term" value="F:ubiquitin binding"/>
    <property type="evidence" value="ECO:0007669"/>
    <property type="project" value="TreeGrafter"/>
</dbReference>
<dbReference type="Proteomes" id="UP000789831">
    <property type="component" value="Unassembled WGS sequence"/>
</dbReference>
<organism evidence="2 3">
    <name type="scientific">Ambispora gerdemannii</name>
    <dbReference type="NCBI Taxonomy" id="144530"/>
    <lineage>
        <taxon>Eukaryota</taxon>
        <taxon>Fungi</taxon>
        <taxon>Fungi incertae sedis</taxon>
        <taxon>Mucoromycota</taxon>
        <taxon>Glomeromycotina</taxon>
        <taxon>Glomeromycetes</taxon>
        <taxon>Archaeosporales</taxon>
        <taxon>Ambisporaceae</taxon>
        <taxon>Ambispora</taxon>
    </lineage>
</organism>
<dbReference type="AlphaFoldDB" id="A0A9N9HT53"/>
<dbReference type="InterPro" id="IPR007717">
    <property type="entry name" value="NPL4_C"/>
</dbReference>
<proteinExistence type="predicted"/>
<dbReference type="OrthoDB" id="10251089at2759"/>
<dbReference type="InterPro" id="IPR016563">
    <property type="entry name" value="Npl4"/>
</dbReference>
<name>A0A9N9HT53_9GLOM</name>
<evidence type="ECO:0000259" key="1">
    <source>
        <dbReference type="Pfam" id="PF05021"/>
    </source>
</evidence>